<evidence type="ECO:0000313" key="2">
    <source>
        <dbReference type="EMBL" id="CAG8575107.1"/>
    </source>
</evidence>
<dbReference type="EMBL" id="CAJVQB010002446">
    <property type="protein sequence ID" value="CAG8575107.1"/>
    <property type="molecule type" value="Genomic_DNA"/>
</dbReference>
<proteinExistence type="predicted"/>
<keyword evidence="3" id="KW-1185">Reference proteome</keyword>
<sequence length="108" mass="12249">MKPEVLLQISARLTQFLPSDITYNVWSETVNMDATNQKEATMITVTNNEQAISPKKDTSPRSTDIVIEVTKNEAEFTTIVNKKKKKEKIANKLKPTSDPIRPSPYKKI</sequence>
<dbReference type="Proteomes" id="UP000789901">
    <property type="component" value="Unassembled WGS sequence"/>
</dbReference>
<feature type="region of interest" description="Disordered" evidence="1">
    <location>
        <begin position="87"/>
        <end position="108"/>
    </location>
</feature>
<protein>
    <submittedName>
        <fullName evidence="2">5422_t:CDS:1</fullName>
    </submittedName>
</protein>
<name>A0ABN7UE98_GIGMA</name>
<organism evidence="2 3">
    <name type="scientific">Gigaspora margarita</name>
    <dbReference type="NCBI Taxonomy" id="4874"/>
    <lineage>
        <taxon>Eukaryota</taxon>
        <taxon>Fungi</taxon>
        <taxon>Fungi incertae sedis</taxon>
        <taxon>Mucoromycota</taxon>
        <taxon>Glomeromycotina</taxon>
        <taxon>Glomeromycetes</taxon>
        <taxon>Diversisporales</taxon>
        <taxon>Gigasporaceae</taxon>
        <taxon>Gigaspora</taxon>
    </lineage>
</organism>
<gene>
    <name evidence="2" type="ORF">GMARGA_LOCUS5677</name>
</gene>
<comment type="caution">
    <text evidence="2">The sequence shown here is derived from an EMBL/GenBank/DDBJ whole genome shotgun (WGS) entry which is preliminary data.</text>
</comment>
<reference evidence="2 3" key="1">
    <citation type="submission" date="2021-06" db="EMBL/GenBank/DDBJ databases">
        <authorList>
            <person name="Kallberg Y."/>
            <person name="Tangrot J."/>
            <person name="Rosling A."/>
        </authorList>
    </citation>
    <scope>NUCLEOTIDE SEQUENCE [LARGE SCALE GENOMIC DNA]</scope>
    <source>
        <strain evidence="2 3">120-4 pot B 10/14</strain>
    </source>
</reference>
<evidence type="ECO:0000256" key="1">
    <source>
        <dbReference type="SAM" id="MobiDB-lite"/>
    </source>
</evidence>
<accession>A0ABN7UE98</accession>
<evidence type="ECO:0000313" key="3">
    <source>
        <dbReference type="Proteomes" id="UP000789901"/>
    </source>
</evidence>